<gene>
    <name evidence="2" type="ORF">A2872_02690</name>
</gene>
<feature type="transmembrane region" description="Helical" evidence="1">
    <location>
        <begin position="12"/>
        <end position="35"/>
    </location>
</feature>
<name>A0A1F5Z0K8_9BACT</name>
<accession>A0A1F5Z0K8</accession>
<keyword evidence="1" id="KW-0812">Transmembrane</keyword>
<comment type="caution">
    <text evidence="2">The sequence shown here is derived from an EMBL/GenBank/DDBJ whole genome shotgun (WGS) entry which is preliminary data.</text>
</comment>
<protein>
    <submittedName>
        <fullName evidence="2">Uncharacterized protein</fullName>
    </submittedName>
</protein>
<evidence type="ECO:0000256" key="1">
    <source>
        <dbReference type="SAM" id="Phobius"/>
    </source>
</evidence>
<organism evidence="2 3">
    <name type="scientific">Candidatus Gottesmanbacteria bacterium RIFCSPHIGHO2_01_FULL_42_12</name>
    <dbReference type="NCBI Taxonomy" id="1798377"/>
    <lineage>
        <taxon>Bacteria</taxon>
        <taxon>Candidatus Gottesmaniibacteriota</taxon>
    </lineage>
</organism>
<proteinExistence type="predicted"/>
<dbReference type="Proteomes" id="UP000178681">
    <property type="component" value="Unassembled WGS sequence"/>
</dbReference>
<reference evidence="2 3" key="1">
    <citation type="journal article" date="2016" name="Nat. Commun.">
        <title>Thousands of microbial genomes shed light on interconnected biogeochemical processes in an aquifer system.</title>
        <authorList>
            <person name="Anantharaman K."/>
            <person name="Brown C.T."/>
            <person name="Hug L.A."/>
            <person name="Sharon I."/>
            <person name="Castelle C.J."/>
            <person name="Probst A.J."/>
            <person name="Thomas B.C."/>
            <person name="Singh A."/>
            <person name="Wilkins M.J."/>
            <person name="Karaoz U."/>
            <person name="Brodie E.L."/>
            <person name="Williams K.H."/>
            <person name="Hubbard S.S."/>
            <person name="Banfield J.F."/>
        </authorList>
    </citation>
    <scope>NUCLEOTIDE SEQUENCE [LARGE SCALE GENOMIC DNA]</scope>
</reference>
<evidence type="ECO:0000313" key="3">
    <source>
        <dbReference type="Proteomes" id="UP000178681"/>
    </source>
</evidence>
<keyword evidence="1" id="KW-0472">Membrane</keyword>
<keyword evidence="1" id="KW-1133">Transmembrane helix</keyword>
<dbReference type="EMBL" id="MFJG01000026">
    <property type="protein sequence ID" value="OGG05883.1"/>
    <property type="molecule type" value="Genomic_DNA"/>
</dbReference>
<sequence>MYWRNAYKGKLASHLFTIPFIWLPLPFFIVTDIFLEMYHQICFPIYGLEKVKRDEYIQVIDRNKLKYLRLREKIGCMYCGYVNGLLLYQKEIASRTESYWCGVMHENKPGYKTDQYQVDKNFPEFGDINKFNKLYK</sequence>
<dbReference type="AlphaFoldDB" id="A0A1F5Z0K8"/>
<evidence type="ECO:0000313" key="2">
    <source>
        <dbReference type="EMBL" id="OGG05883.1"/>
    </source>
</evidence>